<dbReference type="EMBL" id="JBHFAB010000004">
    <property type="protein sequence ID" value="MFC1416541.1"/>
    <property type="molecule type" value="Genomic_DNA"/>
</dbReference>
<dbReference type="SUPFAM" id="SSF161111">
    <property type="entry name" value="Cation efflux protein transmembrane domain-like"/>
    <property type="match status" value="1"/>
</dbReference>
<evidence type="ECO:0000256" key="3">
    <source>
        <dbReference type="ARBA" id="ARBA00022448"/>
    </source>
</evidence>
<evidence type="ECO:0000259" key="9">
    <source>
        <dbReference type="Pfam" id="PF01545"/>
    </source>
</evidence>
<comment type="similarity">
    <text evidence="2">Belongs to the cation diffusion facilitator (CDF) transporter (TC 2.A.4) family.</text>
</comment>
<proteinExistence type="inferred from homology"/>
<gene>
    <name evidence="10" type="ORF">ACEZDE_07795</name>
</gene>
<evidence type="ECO:0000256" key="4">
    <source>
        <dbReference type="ARBA" id="ARBA00022692"/>
    </source>
</evidence>
<dbReference type="PANTHER" id="PTHR43840">
    <property type="entry name" value="MITOCHONDRIAL METAL TRANSPORTER 1-RELATED"/>
    <property type="match status" value="1"/>
</dbReference>
<feature type="region of interest" description="Disordered" evidence="7">
    <location>
        <begin position="1"/>
        <end position="60"/>
    </location>
</feature>
<feature type="domain" description="Cation efflux protein transmembrane" evidence="9">
    <location>
        <begin position="75"/>
        <end position="267"/>
    </location>
</feature>
<dbReference type="PANTHER" id="PTHR43840:SF15">
    <property type="entry name" value="MITOCHONDRIAL METAL TRANSPORTER 1-RELATED"/>
    <property type="match status" value="1"/>
</dbReference>
<comment type="caution">
    <text evidence="10">The sequence shown here is derived from an EMBL/GenBank/DDBJ whole genome shotgun (WGS) entry which is preliminary data.</text>
</comment>
<evidence type="ECO:0000256" key="6">
    <source>
        <dbReference type="ARBA" id="ARBA00023136"/>
    </source>
</evidence>
<keyword evidence="6 8" id="KW-0472">Membrane</keyword>
<evidence type="ECO:0000256" key="2">
    <source>
        <dbReference type="ARBA" id="ARBA00008114"/>
    </source>
</evidence>
<sequence length="378" mass="39417">MEQSTHAHEHPHPHGHEHPHPHGHAHPHSHPHPHPHADGRPHTPGPHTPRLHSHDPADRIDPALTASAEGLRTLAVSLAALAATAVAQFAVVAASHSVALLGDAVHNAADALTALPLALAFLLGRRPPTRRYGYGFGRAEDLAGLAVVAVIAASAGFTLYAAVERLLHPRPATHLVAVAAAALVGFVGNECVARYRIRTGRRIGSAALVADGLHARTDGFASLAVLLGATGTALGWRQADPLVGLLITAAVLLVLRDAARAVFHRLMDAVDPALLDLAEAALAHLPTDPAAPANLTAPAGPVEVGGVRLRWVGHTLRAEAELAVAPELSVGTARDFADRAEQALHAALPHLAAATVRLSVRRPQPTDRQSNAAYLDLL</sequence>
<reference evidence="10 11" key="1">
    <citation type="submission" date="2024-09" db="EMBL/GenBank/DDBJ databases">
        <authorList>
            <person name="Lee S.D."/>
        </authorList>
    </citation>
    <scope>NUCLEOTIDE SEQUENCE [LARGE SCALE GENOMIC DNA]</scope>
    <source>
        <strain evidence="10 11">N8-3</strain>
    </source>
</reference>
<dbReference type="InterPro" id="IPR002524">
    <property type="entry name" value="Cation_efflux"/>
</dbReference>
<feature type="transmembrane region" description="Helical" evidence="8">
    <location>
        <begin position="74"/>
        <end position="98"/>
    </location>
</feature>
<dbReference type="NCBIfam" id="TIGR01297">
    <property type="entry name" value="CDF"/>
    <property type="match status" value="1"/>
</dbReference>
<accession>A0ABV6VSH8</accession>
<keyword evidence="4 8" id="KW-0812">Transmembrane</keyword>
<evidence type="ECO:0000256" key="5">
    <source>
        <dbReference type="ARBA" id="ARBA00022989"/>
    </source>
</evidence>
<dbReference type="Gene3D" id="1.20.1510.10">
    <property type="entry name" value="Cation efflux protein transmembrane domain"/>
    <property type="match status" value="1"/>
</dbReference>
<evidence type="ECO:0000313" key="11">
    <source>
        <dbReference type="Proteomes" id="UP001592531"/>
    </source>
</evidence>
<evidence type="ECO:0000313" key="10">
    <source>
        <dbReference type="EMBL" id="MFC1416541.1"/>
    </source>
</evidence>
<feature type="transmembrane region" description="Helical" evidence="8">
    <location>
        <begin position="175"/>
        <end position="197"/>
    </location>
</feature>
<dbReference type="InterPro" id="IPR050291">
    <property type="entry name" value="CDF_Transporter"/>
</dbReference>
<name>A0ABV6VSH8_9ACTN</name>
<feature type="transmembrane region" description="Helical" evidence="8">
    <location>
        <begin position="104"/>
        <end position="123"/>
    </location>
</feature>
<feature type="compositionally biased region" description="Basic and acidic residues" evidence="7">
    <location>
        <begin position="1"/>
        <end position="20"/>
    </location>
</feature>
<dbReference type="RefSeq" id="WP_380533841.1">
    <property type="nucleotide sequence ID" value="NZ_JBHFAB010000004.1"/>
</dbReference>
<protein>
    <submittedName>
        <fullName evidence="10">Cation diffusion facilitator family transporter</fullName>
    </submittedName>
</protein>
<evidence type="ECO:0000256" key="8">
    <source>
        <dbReference type="SAM" id="Phobius"/>
    </source>
</evidence>
<dbReference type="InterPro" id="IPR036837">
    <property type="entry name" value="Cation_efflux_CTD_sf"/>
</dbReference>
<dbReference type="Gene3D" id="3.30.70.1350">
    <property type="entry name" value="Cation efflux protein, cytoplasmic domain"/>
    <property type="match status" value="1"/>
</dbReference>
<dbReference type="InterPro" id="IPR027469">
    <property type="entry name" value="Cation_efflux_TMD_sf"/>
</dbReference>
<organism evidence="10 11">
    <name type="scientific">Streptacidiphilus cavernicola</name>
    <dbReference type="NCBI Taxonomy" id="3342716"/>
    <lineage>
        <taxon>Bacteria</taxon>
        <taxon>Bacillati</taxon>
        <taxon>Actinomycetota</taxon>
        <taxon>Actinomycetes</taxon>
        <taxon>Kitasatosporales</taxon>
        <taxon>Streptomycetaceae</taxon>
        <taxon>Streptacidiphilus</taxon>
    </lineage>
</organism>
<dbReference type="Pfam" id="PF01545">
    <property type="entry name" value="Cation_efflux"/>
    <property type="match status" value="1"/>
</dbReference>
<dbReference type="InterPro" id="IPR058533">
    <property type="entry name" value="Cation_efflux_TM"/>
</dbReference>
<keyword evidence="5 8" id="KW-1133">Transmembrane helix</keyword>
<keyword evidence="3" id="KW-0813">Transport</keyword>
<feature type="compositionally biased region" description="Basic residues" evidence="7">
    <location>
        <begin position="21"/>
        <end position="34"/>
    </location>
</feature>
<evidence type="ECO:0000256" key="1">
    <source>
        <dbReference type="ARBA" id="ARBA00004141"/>
    </source>
</evidence>
<dbReference type="SUPFAM" id="SSF160240">
    <property type="entry name" value="Cation efflux protein cytoplasmic domain-like"/>
    <property type="match status" value="1"/>
</dbReference>
<comment type="subcellular location">
    <subcellularLocation>
        <location evidence="1">Membrane</location>
        <topology evidence="1">Multi-pass membrane protein</topology>
    </subcellularLocation>
</comment>
<keyword evidence="11" id="KW-1185">Reference proteome</keyword>
<dbReference type="Proteomes" id="UP001592531">
    <property type="component" value="Unassembled WGS sequence"/>
</dbReference>
<evidence type="ECO:0000256" key="7">
    <source>
        <dbReference type="SAM" id="MobiDB-lite"/>
    </source>
</evidence>
<feature type="transmembrane region" description="Helical" evidence="8">
    <location>
        <begin position="143"/>
        <end position="163"/>
    </location>
</feature>